<feature type="region of interest" description="Disordered" evidence="6">
    <location>
        <begin position="243"/>
        <end position="265"/>
    </location>
</feature>
<sequence length="640" mass="72502">MNVVLCHRYVLIQYKLNGLKFNFSKVVDLFFFLAPSMASSKRTFRMFVEEELGIFPHFLVWAVLEWMLIISLYLDGFFTFFSNKFADTFELDPPCVLCTRVDHALCGKNPNLYYNESICDSHKKDISSLAYCHVHRKLSDIRTMCEVCLLSFAIEKDSDSDTNKDMDDDHKPVKKPEKKVKNSSKNDRVIDPNTCSCCGESLKPKQPSKEFSKSLSSLRASSLFPPSSPRACSLFPSSSPRAFSSLPPTSSPRVSSSLLPPSSPRTFSSMFPTSSPRAFSSLAPMFSPRAFSSQTRYTDFKFVSDNELPYMPDEEYGSNLNAKQDCDVMNEDTCKTSKGNKFFGISLSEAVGNSPRWALKPPKKGAAPLEKVDLGSEAIEEQSSADEYSIIQHLKKQVTDNRKTLVTLYMELDEERSAATVAANNAMAMITRLQAEKAGVHMEALQYQRMMDEQAQYDEEAIQILKDLLLKKEEDVRILEVELDAYRERYGEIKKRDEYDEYDEYFDDLRPPRSLWSCGESGSTADDHMTLDANKKANHDQETAAADFETERSQLFGMLKDIENNIQSSSKQDHHHEENINKGDGENAVLRQEVNQLREKLAAIEAESGFLKHTAMALEKGDEGTKLLTEIAEHLRNLQS</sequence>
<evidence type="ECO:0000256" key="2">
    <source>
        <dbReference type="ARBA" id="ARBA00022692"/>
    </source>
</evidence>
<keyword evidence="4 7" id="KW-0472">Membrane</keyword>
<feature type="region of interest" description="Disordered" evidence="6">
    <location>
        <begin position="158"/>
        <end position="187"/>
    </location>
</feature>
<organism evidence="9 10">
    <name type="scientific">Tagetes erecta</name>
    <name type="common">African marigold</name>
    <dbReference type="NCBI Taxonomy" id="13708"/>
    <lineage>
        <taxon>Eukaryota</taxon>
        <taxon>Viridiplantae</taxon>
        <taxon>Streptophyta</taxon>
        <taxon>Embryophyta</taxon>
        <taxon>Tracheophyta</taxon>
        <taxon>Spermatophyta</taxon>
        <taxon>Magnoliopsida</taxon>
        <taxon>eudicotyledons</taxon>
        <taxon>Gunneridae</taxon>
        <taxon>Pentapetalae</taxon>
        <taxon>asterids</taxon>
        <taxon>campanulids</taxon>
        <taxon>Asterales</taxon>
        <taxon>Asteraceae</taxon>
        <taxon>Asteroideae</taxon>
        <taxon>Heliantheae alliance</taxon>
        <taxon>Tageteae</taxon>
        <taxon>Tagetes</taxon>
    </lineage>
</organism>
<accession>A0AAD8KQW4</accession>
<keyword evidence="2 7" id="KW-0812">Transmembrane</keyword>
<dbReference type="EMBL" id="JAUHHV010000004">
    <property type="protein sequence ID" value="KAK1427164.1"/>
    <property type="molecule type" value="Genomic_DNA"/>
</dbReference>
<dbReference type="Proteomes" id="UP001229421">
    <property type="component" value="Unassembled WGS sequence"/>
</dbReference>
<evidence type="ECO:0000313" key="9">
    <source>
        <dbReference type="EMBL" id="KAK1427164.1"/>
    </source>
</evidence>
<comment type="subcellular location">
    <subcellularLocation>
        <location evidence="1">Membrane</location>
        <topology evidence="1">Single-pass membrane protein</topology>
    </subcellularLocation>
</comment>
<evidence type="ECO:0000256" key="7">
    <source>
        <dbReference type="SAM" id="Phobius"/>
    </source>
</evidence>
<protein>
    <recommendedName>
        <fullName evidence="8">GTD-binding domain-containing protein</fullName>
    </recommendedName>
</protein>
<dbReference type="PANTHER" id="PTHR31448:SF43">
    <property type="entry name" value="MYOSIN-BINDING PROTEIN"/>
    <property type="match status" value="1"/>
</dbReference>
<feature type="region of interest" description="Disordered" evidence="6">
    <location>
        <begin position="567"/>
        <end position="586"/>
    </location>
</feature>
<feature type="compositionally biased region" description="Basic and acidic residues" evidence="6">
    <location>
        <begin position="571"/>
        <end position="585"/>
    </location>
</feature>
<feature type="domain" description="GTD-binding" evidence="8">
    <location>
        <begin position="389"/>
        <end position="487"/>
    </location>
</feature>
<feature type="compositionally biased region" description="Low complexity" evidence="6">
    <location>
        <begin position="244"/>
        <end position="265"/>
    </location>
</feature>
<dbReference type="GO" id="GO:0016020">
    <property type="term" value="C:membrane"/>
    <property type="evidence" value="ECO:0007669"/>
    <property type="project" value="UniProtKB-SubCell"/>
</dbReference>
<proteinExistence type="predicted"/>
<evidence type="ECO:0000256" key="6">
    <source>
        <dbReference type="SAM" id="MobiDB-lite"/>
    </source>
</evidence>
<gene>
    <name evidence="9" type="ORF">QVD17_15847</name>
</gene>
<dbReference type="PROSITE" id="PS51775">
    <property type="entry name" value="GTD_BINDING"/>
    <property type="match status" value="1"/>
</dbReference>
<feature type="coiled-coil region" evidence="5">
    <location>
        <begin position="462"/>
        <end position="496"/>
    </location>
</feature>
<keyword evidence="5" id="KW-0175">Coiled coil</keyword>
<dbReference type="Pfam" id="PF04576">
    <property type="entry name" value="Zein-binding"/>
    <property type="match status" value="1"/>
</dbReference>
<evidence type="ECO:0000256" key="1">
    <source>
        <dbReference type="ARBA" id="ARBA00004167"/>
    </source>
</evidence>
<feature type="transmembrane region" description="Helical" evidence="7">
    <location>
        <begin position="58"/>
        <end position="81"/>
    </location>
</feature>
<dbReference type="InterPro" id="IPR007656">
    <property type="entry name" value="GTD-bd"/>
</dbReference>
<reference evidence="9" key="1">
    <citation type="journal article" date="2023" name="bioRxiv">
        <title>Improved chromosome-level genome assembly for marigold (Tagetes erecta).</title>
        <authorList>
            <person name="Jiang F."/>
            <person name="Yuan L."/>
            <person name="Wang S."/>
            <person name="Wang H."/>
            <person name="Xu D."/>
            <person name="Wang A."/>
            <person name="Fan W."/>
        </authorList>
    </citation>
    <scope>NUCLEOTIDE SEQUENCE</scope>
    <source>
        <strain evidence="9">WSJ</strain>
        <tissue evidence="9">Leaf</tissue>
    </source>
</reference>
<dbReference type="InterPro" id="IPR039306">
    <property type="entry name" value="MYOB"/>
</dbReference>
<name>A0AAD8KQW4_TARER</name>
<evidence type="ECO:0000256" key="5">
    <source>
        <dbReference type="SAM" id="Coils"/>
    </source>
</evidence>
<keyword evidence="3 7" id="KW-1133">Transmembrane helix</keyword>
<dbReference type="AlphaFoldDB" id="A0AAD8KQW4"/>
<evidence type="ECO:0000313" key="10">
    <source>
        <dbReference type="Proteomes" id="UP001229421"/>
    </source>
</evidence>
<dbReference type="PANTHER" id="PTHR31448">
    <property type="entry name" value="MYOSIN-BINDING PROTEIN 2"/>
    <property type="match status" value="1"/>
</dbReference>
<dbReference type="GO" id="GO:0080115">
    <property type="term" value="F:myosin XI tail binding"/>
    <property type="evidence" value="ECO:0007669"/>
    <property type="project" value="UniProtKB-ARBA"/>
</dbReference>
<evidence type="ECO:0000256" key="4">
    <source>
        <dbReference type="ARBA" id="ARBA00023136"/>
    </source>
</evidence>
<keyword evidence="10" id="KW-1185">Reference proteome</keyword>
<evidence type="ECO:0000256" key="3">
    <source>
        <dbReference type="ARBA" id="ARBA00022989"/>
    </source>
</evidence>
<feature type="compositionally biased region" description="Basic and acidic residues" evidence="6">
    <location>
        <begin position="158"/>
        <end position="175"/>
    </location>
</feature>
<evidence type="ECO:0000259" key="8">
    <source>
        <dbReference type="PROSITE" id="PS51775"/>
    </source>
</evidence>
<comment type="caution">
    <text evidence="9">The sequence shown here is derived from an EMBL/GenBank/DDBJ whole genome shotgun (WGS) entry which is preliminary data.</text>
</comment>